<reference evidence="2 3" key="1">
    <citation type="submission" date="2018-09" db="EMBL/GenBank/DDBJ databases">
        <title>Genomic Encyclopedia of Type Strains, Phase III (KMG-III): the genomes of soil and plant-associated and newly described type strains.</title>
        <authorList>
            <person name="Whitman W."/>
        </authorList>
    </citation>
    <scope>NUCLEOTIDE SEQUENCE [LARGE SCALE GENOMIC DNA]</scope>
    <source>
        <strain evidence="2 3">CECT 7938</strain>
    </source>
</reference>
<evidence type="ECO:0000256" key="1">
    <source>
        <dbReference type="PROSITE-ProRule" id="PRU00339"/>
    </source>
</evidence>
<dbReference type="Pfam" id="PF13181">
    <property type="entry name" value="TPR_8"/>
    <property type="match status" value="2"/>
</dbReference>
<keyword evidence="3" id="KW-1185">Reference proteome</keyword>
<accession>A0A420BK43</accession>
<gene>
    <name evidence="2" type="ORF">DFQ12_1869</name>
</gene>
<dbReference type="SMART" id="SM00028">
    <property type="entry name" value="TPR"/>
    <property type="match status" value="2"/>
</dbReference>
<keyword evidence="1" id="KW-0802">TPR repeat</keyword>
<dbReference type="InterPro" id="IPR011990">
    <property type="entry name" value="TPR-like_helical_dom_sf"/>
</dbReference>
<dbReference type="Proteomes" id="UP000286246">
    <property type="component" value="Unassembled WGS sequence"/>
</dbReference>
<feature type="repeat" description="TPR" evidence="1">
    <location>
        <begin position="30"/>
        <end position="63"/>
    </location>
</feature>
<dbReference type="OrthoDB" id="798269at2"/>
<comment type="caution">
    <text evidence="2">The sequence shown here is derived from an EMBL/GenBank/DDBJ whole genome shotgun (WGS) entry which is preliminary data.</text>
</comment>
<dbReference type="Gene3D" id="1.25.40.10">
    <property type="entry name" value="Tetratricopeptide repeat domain"/>
    <property type="match status" value="1"/>
</dbReference>
<dbReference type="InterPro" id="IPR019734">
    <property type="entry name" value="TPR_rpt"/>
</dbReference>
<proteinExistence type="predicted"/>
<dbReference type="PROSITE" id="PS50005">
    <property type="entry name" value="TPR"/>
    <property type="match status" value="1"/>
</dbReference>
<name>A0A420BK43_SPHD1</name>
<dbReference type="EMBL" id="RAPY01000001">
    <property type="protein sequence ID" value="RKE56995.1"/>
    <property type="molecule type" value="Genomic_DNA"/>
</dbReference>
<protein>
    <submittedName>
        <fullName evidence="2">Tetratricopeptide repeat protein</fullName>
    </submittedName>
</protein>
<sequence length="147" mass="17041">MEIFRKIIAVLGLILLLSGMAYYFLFRSDGEKYLDQGKEYFKESKYKEALFYFEKAEEFDIGEALKYSGTIYLESGDPQKAIVKFDKYLQIGKPSDNDRKMLLNDLGVAYFKLNEIEKAKIYWKQAADLGNITSANNLKELETKLVK</sequence>
<dbReference type="AlphaFoldDB" id="A0A420BK43"/>
<evidence type="ECO:0000313" key="2">
    <source>
        <dbReference type="EMBL" id="RKE56995.1"/>
    </source>
</evidence>
<evidence type="ECO:0000313" key="3">
    <source>
        <dbReference type="Proteomes" id="UP000286246"/>
    </source>
</evidence>
<organism evidence="2 3">
    <name type="scientific">Sphingobacterium detergens</name>
    <dbReference type="NCBI Taxonomy" id="1145106"/>
    <lineage>
        <taxon>Bacteria</taxon>
        <taxon>Pseudomonadati</taxon>
        <taxon>Bacteroidota</taxon>
        <taxon>Sphingobacteriia</taxon>
        <taxon>Sphingobacteriales</taxon>
        <taxon>Sphingobacteriaceae</taxon>
        <taxon>Sphingobacterium</taxon>
    </lineage>
</organism>
<dbReference type="RefSeq" id="WP_120258599.1">
    <property type="nucleotide sequence ID" value="NZ_RAPY01000001.1"/>
</dbReference>
<dbReference type="SUPFAM" id="SSF48452">
    <property type="entry name" value="TPR-like"/>
    <property type="match status" value="1"/>
</dbReference>